<name>A0A338P7J9_MOUSE</name>
<reference evidence="2" key="4">
    <citation type="submission" date="2025-09" db="UniProtKB">
        <authorList>
            <consortium name="Ensembl"/>
        </authorList>
    </citation>
    <scope>IDENTIFICATION</scope>
    <source>
        <strain evidence="2">C57BL/6J</strain>
    </source>
</reference>
<evidence type="ECO:0000313" key="3">
    <source>
        <dbReference type="MGI" id="MGI:99612"/>
    </source>
</evidence>
<sequence length="83" mass="9163">MDCHLSILVLLGCCVLSCSGELSPQPSNEVNLLDSKTIQGELGWISYPSHGVQCTLFLVEIFDPFGIEFSSGWYVYIYLDSSP</sequence>
<feature type="chain" id="PRO_5016453703" evidence="1">
    <location>
        <begin position="21"/>
        <end position="83"/>
    </location>
</feature>
<reference evidence="2 4" key="1">
    <citation type="journal article" date="2009" name="PLoS Biol.">
        <title>Lineage-specific biology revealed by a finished genome assembly of the mouse.</title>
        <authorList>
            <consortium name="Mouse Genome Sequencing Consortium"/>
            <person name="Church D.M."/>
            <person name="Goodstadt L."/>
            <person name="Hillier L.W."/>
            <person name="Zody M.C."/>
            <person name="Goldstein S."/>
            <person name="She X."/>
            <person name="Bult C.J."/>
            <person name="Agarwala R."/>
            <person name="Cherry J.L."/>
            <person name="DiCuccio M."/>
            <person name="Hlavina W."/>
            <person name="Kapustin Y."/>
            <person name="Meric P."/>
            <person name="Maglott D."/>
            <person name="Birtle Z."/>
            <person name="Marques A.C."/>
            <person name="Graves T."/>
            <person name="Zhou S."/>
            <person name="Teague B."/>
            <person name="Potamousis K."/>
            <person name="Churas C."/>
            <person name="Place M."/>
            <person name="Herschleb J."/>
            <person name="Runnheim R."/>
            <person name="Forrest D."/>
            <person name="Amos-Landgraf J."/>
            <person name="Schwartz D.C."/>
            <person name="Cheng Z."/>
            <person name="Lindblad-Toh K."/>
            <person name="Eichler E.E."/>
            <person name="Ponting C.P."/>
        </authorList>
    </citation>
    <scope>NUCLEOTIDE SEQUENCE [LARGE SCALE GENOMIC DNA]</scope>
    <source>
        <strain evidence="2 4">C57BL/6J</strain>
    </source>
</reference>
<dbReference type="Ensembl" id="ENSMUST00000231270.2">
    <property type="protein sequence ID" value="ENSMUSP00000156331.2"/>
    <property type="gene ID" value="ENSMUSG00000052504.8"/>
</dbReference>
<dbReference type="ExpressionAtlas" id="A0A338P7J9">
    <property type="expression patterns" value="baseline and differential"/>
</dbReference>
<reference evidence="2" key="3">
    <citation type="submission" date="2025-08" db="UniProtKB">
        <authorList>
            <consortium name="Ensembl"/>
        </authorList>
    </citation>
    <scope>IDENTIFICATION</scope>
    <source>
        <strain evidence="2">C57BL/6J</strain>
    </source>
</reference>
<reference evidence="2 4" key="2">
    <citation type="journal article" date="2011" name="PLoS Biol.">
        <title>Modernizing reference genome assemblies.</title>
        <authorList>
            <person name="Church D.M."/>
            <person name="Schneider V.A."/>
            <person name="Graves T."/>
            <person name="Auger K."/>
            <person name="Cunningham F."/>
            <person name="Bouk N."/>
            <person name="Chen H.C."/>
            <person name="Agarwala R."/>
            <person name="McLaren W.M."/>
            <person name="Ritchie G.R."/>
            <person name="Albracht D."/>
            <person name="Kremitzki M."/>
            <person name="Rock S."/>
            <person name="Kotkiewicz H."/>
            <person name="Kremitzki C."/>
            <person name="Wollam A."/>
            <person name="Trani L."/>
            <person name="Fulton L."/>
            <person name="Fulton R."/>
            <person name="Matthews L."/>
            <person name="Whitehead S."/>
            <person name="Chow W."/>
            <person name="Torrance J."/>
            <person name="Dunn M."/>
            <person name="Harden G."/>
            <person name="Threadgold G."/>
            <person name="Wood J."/>
            <person name="Collins J."/>
            <person name="Heath P."/>
            <person name="Griffiths G."/>
            <person name="Pelan S."/>
            <person name="Grafham D."/>
            <person name="Eichler E.E."/>
            <person name="Weinstock G."/>
            <person name="Mardis E.R."/>
            <person name="Wilson R.K."/>
            <person name="Howe K."/>
            <person name="Flicek P."/>
            <person name="Hubbard T."/>
        </authorList>
    </citation>
    <scope>NUCLEOTIDE SEQUENCE [LARGE SCALE GENOMIC DNA]</scope>
    <source>
        <strain evidence="2 4">C57BL/6J</strain>
    </source>
</reference>
<dbReference type="Antibodypedia" id="4182">
    <property type="antibodies" value="558 antibodies from 41 providers"/>
</dbReference>
<keyword evidence="1" id="KW-0732">Signal</keyword>
<dbReference type="AGR" id="MGI:99612"/>
<dbReference type="Bgee" id="ENSMUSG00000052504">
    <property type="expression patterns" value="Expressed in upper jaw region and 268 other cell types or tissues"/>
</dbReference>
<dbReference type="VEuPathDB" id="HostDB:ENSMUSG00000052504"/>
<evidence type="ECO:0000256" key="1">
    <source>
        <dbReference type="SAM" id="SignalP"/>
    </source>
</evidence>
<protein>
    <submittedName>
        <fullName evidence="2">Eph receptor A3</fullName>
    </submittedName>
</protein>
<accession>A0A338P7J9</accession>
<dbReference type="Proteomes" id="UP000000589">
    <property type="component" value="Chromosome 16"/>
</dbReference>
<dbReference type="MGI" id="MGI:99612">
    <property type="gene designation" value="Epha3"/>
</dbReference>
<proteinExistence type="predicted"/>
<dbReference type="GeneTree" id="ENSGT00940000157088"/>
<keyword evidence="4" id="KW-1185">Reference proteome</keyword>
<dbReference type="AlphaFoldDB" id="A0A338P7J9"/>
<evidence type="ECO:0000313" key="4">
    <source>
        <dbReference type="Proteomes" id="UP000000589"/>
    </source>
</evidence>
<organism evidence="2 4">
    <name type="scientific">Mus musculus</name>
    <name type="common">Mouse</name>
    <dbReference type="NCBI Taxonomy" id="10090"/>
    <lineage>
        <taxon>Eukaryota</taxon>
        <taxon>Metazoa</taxon>
        <taxon>Chordata</taxon>
        <taxon>Craniata</taxon>
        <taxon>Vertebrata</taxon>
        <taxon>Euteleostomi</taxon>
        <taxon>Mammalia</taxon>
        <taxon>Eutheria</taxon>
        <taxon>Euarchontoglires</taxon>
        <taxon>Glires</taxon>
        <taxon>Rodentia</taxon>
        <taxon>Myomorpha</taxon>
        <taxon>Muroidea</taxon>
        <taxon>Muridae</taxon>
        <taxon>Murinae</taxon>
        <taxon>Mus</taxon>
        <taxon>Mus</taxon>
    </lineage>
</organism>
<gene>
    <name evidence="2 3" type="primary">Epha3</name>
</gene>
<evidence type="ECO:0000313" key="2">
    <source>
        <dbReference type="Ensembl" id="ENSMUSP00000156331.2"/>
    </source>
</evidence>
<feature type="signal peptide" evidence="1">
    <location>
        <begin position="1"/>
        <end position="20"/>
    </location>
</feature>